<evidence type="ECO:0000313" key="6">
    <source>
        <dbReference type="Proteomes" id="UP000283832"/>
    </source>
</evidence>
<reference evidence="5 6" key="1">
    <citation type="submission" date="2018-08" db="EMBL/GenBank/DDBJ databases">
        <title>Jishengella sp. nov., isolated from a root of Azadirachta indica A. Juss. var. siamensis Valenton.</title>
        <authorList>
            <person name="Kuncharoen N."/>
            <person name="Tanasupawat S."/>
            <person name="Kudo T."/>
            <person name="Ohkuma M."/>
        </authorList>
    </citation>
    <scope>NUCLEOTIDE SEQUENCE [LARGE SCALE GENOMIC DNA]</scope>
    <source>
        <strain evidence="5 6">AZ1-13</strain>
    </source>
</reference>
<dbReference type="SUPFAM" id="SSF53756">
    <property type="entry name" value="UDP-Glycosyltransferase/glycogen phosphorylase"/>
    <property type="match status" value="1"/>
</dbReference>
<feature type="domain" description="Glycosyltransferase subfamily 4-like N-terminal" evidence="4">
    <location>
        <begin position="19"/>
        <end position="192"/>
    </location>
</feature>
<dbReference type="CDD" id="cd03794">
    <property type="entry name" value="GT4_WbuB-like"/>
    <property type="match status" value="1"/>
</dbReference>
<dbReference type="GO" id="GO:0016757">
    <property type="term" value="F:glycosyltransferase activity"/>
    <property type="evidence" value="ECO:0007669"/>
    <property type="project" value="UniProtKB-KW"/>
</dbReference>
<dbReference type="PANTHER" id="PTHR12526:SF638">
    <property type="entry name" value="SPORE COAT PROTEIN SA"/>
    <property type="match status" value="1"/>
</dbReference>
<dbReference type="PANTHER" id="PTHR12526">
    <property type="entry name" value="GLYCOSYLTRANSFERASE"/>
    <property type="match status" value="1"/>
</dbReference>
<feature type="domain" description="Glycosyl transferase family 1" evidence="3">
    <location>
        <begin position="208"/>
        <end position="377"/>
    </location>
</feature>
<proteinExistence type="predicted"/>
<dbReference type="Gene3D" id="3.40.50.2000">
    <property type="entry name" value="Glycogen Phosphorylase B"/>
    <property type="match status" value="2"/>
</dbReference>
<dbReference type="EMBL" id="QXEC01000005">
    <property type="protein sequence ID" value="RIV39797.1"/>
    <property type="molecule type" value="Genomic_DNA"/>
</dbReference>
<evidence type="ECO:0000256" key="1">
    <source>
        <dbReference type="ARBA" id="ARBA00022676"/>
    </source>
</evidence>
<evidence type="ECO:0000259" key="4">
    <source>
        <dbReference type="Pfam" id="PF13579"/>
    </source>
</evidence>
<accession>A0A418MYM6</accession>
<dbReference type="InterPro" id="IPR028098">
    <property type="entry name" value="Glyco_trans_4-like_N"/>
</dbReference>
<organism evidence="5 6">
    <name type="scientific">Micromonospora radicis</name>
    <dbReference type="NCBI Taxonomy" id="1894971"/>
    <lineage>
        <taxon>Bacteria</taxon>
        <taxon>Bacillati</taxon>
        <taxon>Actinomycetota</taxon>
        <taxon>Actinomycetes</taxon>
        <taxon>Micromonosporales</taxon>
        <taxon>Micromonosporaceae</taxon>
        <taxon>Micromonospora</taxon>
    </lineage>
</organism>
<dbReference type="Pfam" id="PF13579">
    <property type="entry name" value="Glyco_trans_4_4"/>
    <property type="match status" value="1"/>
</dbReference>
<keyword evidence="6" id="KW-1185">Reference proteome</keyword>
<evidence type="ECO:0000313" key="5">
    <source>
        <dbReference type="EMBL" id="RIV39797.1"/>
    </source>
</evidence>
<comment type="caution">
    <text evidence="5">The sequence shown here is derived from an EMBL/GenBank/DDBJ whole genome shotgun (WGS) entry which is preliminary data.</text>
</comment>
<evidence type="ECO:0000259" key="3">
    <source>
        <dbReference type="Pfam" id="PF00534"/>
    </source>
</evidence>
<dbReference type="AlphaFoldDB" id="A0A418MYM6"/>
<sequence length="423" mass="46314">MDIVYLHQYFRTPEMSGGTRSFEFARRLVDRGHRVHVVTSDTEGRGGGSEQWRTTTEAGATVHWITVPYGNAMPYRDRIRAFFRFARLAAQRAAGLPQDIVFATSTPLTIALPAAYSARRRGVPMVLEVRDVWPEVPIALGALTSPGSRWAAYRLESWAYRRARHVVALSPGMADSITRRFPDVPVTVVPNGCDRALFASAGDAAAELRRGTPWLGDRPLVLYAGTLGFANRVEYVVRMAEAARHSHPELRFAIAGSGAEHDHVRGLAGQLGVLDRNLFMLGQMPKATVTALFGACDLSLSVFRDDPVLHANSANKFFDGLAAGRPVAVNHEGWIAETLRESGAGLVLPAADPAAAAIMVSDFLADPERVAAARRAALRLAESRFDRDLLFDRFEKVLVDAVNPHRAPTMRRSEEAGVPVNDR</sequence>
<keyword evidence="1" id="KW-0328">Glycosyltransferase</keyword>
<dbReference type="Proteomes" id="UP000283832">
    <property type="component" value="Unassembled WGS sequence"/>
</dbReference>
<dbReference type="Pfam" id="PF00534">
    <property type="entry name" value="Glycos_transf_1"/>
    <property type="match status" value="1"/>
</dbReference>
<dbReference type="OrthoDB" id="3180470at2"/>
<dbReference type="InterPro" id="IPR001296">
    <property type="entry name" value="Glyco_trans_1"/>
</dbReference>
<gene>
    <name evidence="5" type="ORF">D2L64_07395</name>
</gene>
<protein>
    <submittedName>
        <fullName evidence="5">Glycosyltransferase WbuB</fullName>
    </submittedName>
</protein>
<keyword evidence="2 5" id="KW-0808">Transferase</keyword>
<name>A0A418MYM6_9ACTN</name>
<evidence type="ECO:0000256" key="2">
    <source>
        <dbReference type="ARBA" id="ARBA00022679"/>
    </source>
</evidence>